<feature type="region of interest" description="Disordered" evidence="1">
    <location>
        <begin position="293"/>
        <end position="314"/>
    </location>
</feature>
<comment type="caution">
    <text evidence="2">The sequence shown here is derived from an EMBL/GenBank/DDBJ whole genome shotgun (WGS) entry which is preliminary data.</text>
</comment>
<gene>
    <name evidence="2" type="ORF">CDCA_CDCA12G3345</name>
</gene>
<keyword evidence="3" id="KW-1185">Reference proteome</keyword>
<sequence length="469" mass="52646">MEKQFDRLRVKLRGPYHVLDVPVEMVDLSTAAKGKVFADAELKKLFGKHKMSHLYTLLTRTPEKRLMKPADVVATREARSGEATQMAPAATVVLLDIESPPGTEDGKQELSAVPRMPTYTKYELWRMLLLDGHDASLVWGCRKLLLLLAFRKRLISEDASLFNLLGRVPPATSGGGEVRATTEPQSSPSSSPEGMFHANAQLRELLAQVGERCGPNADEDLMLLRALECDLVMWEDLMVEPPPQVPKVQPPAEGEPFTTASLRQLLRDHDIPFHPNMSCKRLANLAKLKGIATGSQLETRKPEPERRSDPTHLEKRMEEVAQQLKVQCMREACEPDDGREEPQQRRGRGRGNARPYCRGTYFTDHQLYRMLRQAGEAQGVHPNDPRPVLLQSCLEAHLVTLWDVVAEMSPQQRKAKTGAECEAPIPDGVYYTKDELRRALPPGVLDALSHHTMCLATLYDRRVEPEPLI</sequence>
<dbReference type="Proteomes" id="UP001301350">
    <property type="component" value="Unassembled WGS sequence"/>
</dbReference>
<evidence type="ECO:0000256" key="1">
    <source>
        <dbReference type="SAM" id="MobiDB-lite"/>
    </source>
</evidence>
<evidence type="ECO:0000313" key="2">
    <source>
        <dbReference type="EMBL" id="KAK4537320.1"/>
    </source>
</evidence>
<feature type="compositionally biased region" description="Basic and acidic residues" evidence="1">
    <location>
        <begin position="298"/>
        <end position="314"/>
    </location>
</feature>
<organism evidence="2 3">
    <name type="scientific">Cyanidium caldarium</name>
    <name type="common">Red alga</name>
    <dbReference type="NCBI Taxonomy" id="2771"/>
    <lineage>
        <taxon>Eukaryota</taxon>
        <taxon>Rhodophyta</taxon>
        <taxon>Bangiophyceae</taxon>
        <taxon>Cyanidiales</taxon>
        <taxon>Cyanidiaceae</taxon>
        <taxon>Cyanidium</taxon>
    </lineage>
</organism>
<dbReference type="EMBL" id="JANCYW010000012">
    <property type="protein sequence ID" value="KAK4537320.1"/>
    <property type="molecule type" value="Genomic_DNA"/>
</dbReference>
<reference evidence="2 3" key="1">
    <citation type="submission" date="2022-07" db="EMBL/GenBank/DDBJ databases">
        <title>Genome-wide signatures of adaptation to extreme environments.</title>
        <authorList>
            <person name="Cho C.H."/>
            <person name="Yoon H.S."/>
        </authorList>
    </citation>
    <scope>NUCLEOTIDE SEQUENCE [LARGE SCALE GENOMIC DNA]</scope>
    <source>
        <strain evidence="2 3">DBV 063 E5</strain>
    </source>
</reference>
<evidence type="ECO:0000313" key="3">
    <source>
        <dbReference type="Proteomes" id="UP001301350"/>
    </source>
</evidence>
<feature type="region of interest" description="Disordered" evidence="1">
    <location>
        <begin position="332"/>
        <end position="353"/>
    </location>
</feature>
<dbReference type="AlphaFoldDB" id="A0AAV9IYC6"/>
<accession>A0AAV9IYC6</accession>
<proteinExistence type="predicted"/>
<name>A0AAV9IYC6_CYACA</name>
<feature type="region of interest" description="Disordered" evidence="1">
    <location>
        <begin position="172"/>
        <end position="195"/>
    </location>
</feature>
<protein>
    <submittedName>
        <fullName evidence="2">Uncharacterized protein</fullName>
    </submittedName>
</protein>